<feature type="domain" description="Glycosyltransferase family 28 N-terminal" evidence="3">
    <location>
        <begin position="8"/>
        <end position="148"/>
    </location>
</feature>
<dbReference type="GO" id="GO:0005975">
    <property type="term" value="P:carbohydrate metabolic process"/>
    <property type="evidence" value="ECO:0007669"/>
    <property type="project" value="InterPro"/>
</dbReference>
<sequence length="230" mass="25920">MTKKILITGTHLTPAIELINQLKEDSISWDITYIGRNFNSHEKISPSIESLTIPKLNIKFYGFQSGKLDRRWLPNTIAGIPLTIQSFIKINHLIKKIRPDIVVSFGGYISVPVIINSYLQKIPSITHEQTSTLSLSTKINSKFTNKVALSFPSNIKNTKFVVTGNLFLREILNLKSDYFESLNIKLPIIYLTGGNQGSIILNQTLQKILPTLTKKYFVVHQTGNQNFSAS</sequence>
<dbReference type="GO" id="GO:0016758">
    <property type="term" value="F:hexosyltransferase activity"/>
    <property type="evidence" value="ECO:0007669"/>
    <property type="project" value="InterPro"/>
</dbReference>
<dbReference type="Proteomes" id="UP000229766">
    <property type="component" value="Unassembled WGS sequence"/>
</dbReference>
<dbReference type="Pfam" id="PF03033">
    <property type="entry name" value="Glyco_transf_28"/>
    <property type="match status" value="1"/>
</dbReference>
<proteinExistence type="predicted"/>
<comment type="caution">
    <text evidence="4">The sequence shown here is derived from an EMBL/GenBank/DDBJ whole genome shotgun (WGS) entry which is preliminary data.</text>
</comment>
<dbReference type="PANTHER" id="PTHR21015">
    <property type="entry name" value="UDP-N-ACETYLGLUCOSAMINE--N-ACETYLMURAMYL-(PENTAPEPTIDE) PYROPHOSPHORYL-UNDECAPRENOL N-ACETYLGLUCOSAMINE TRANSFERASE 1"/>
    <property type="match status" value="1"/>
</dbReference>
<dbReference type="GO" id="GO:1901137">
    <property type="term" value="P:carbohydrate derivative biosynthetic process"/>
    <property type="evidence" value="ECO:0007669"/>
    <property type="project" value="UniProtKB-ARBA"/>
</dbReference>
<evidence type="ECO:0000256" key="1">
    <source>
        <dbReference type="ARBA" id="ARBA00022676"/>
    </source>
</evidence>
<keyword evidence="2" id="KW-0808">Transferase</keyword>
<dbReference type="PANTHER" id="PTHR21015:SF22">
    <property type="entry name" value="GLYCOSYLTRANSFERASE"/>
    <property type="match status" value="1"/>
</dbReference>
<dbReference type="EMBL" id="PFEI01000189">
    <property type="protein sequence ID" value="PJE66591.1"/>
    <property type="molecule type" value="Genomic_DNA"/>
</dbReference>
<name>A0A2M8L0Y5_9BACT</name>
<feature type="non-terminal residue" evidence="4">
    <location>
        <position position="230"/>
    </location>
</feature>
<dbReference type="SUPFAM" id="SSF53756">
    <property type="entry name" value="UDP-Glycosyltransferase/glycogen phosphorylase"/>
    <property type="match status" value="1"/>
</dbReference>
<evidence type="ECO:0000256" key="2">
    <source>
        <dbReference type="ARBA" id="ARBA00022679"/>
    </source>
</evidence>
<gene>
    <name evidence="4" type="ORF">COU93_03475</name>
</gene>
<protein>
    <recommendedName>
        <fullName evidence="3">Glycosyltransferase family 28 N-terminal domain-containing protein</fullName>
    </recommendedName>
</protein>
<dbReference type="InterPro" id="IPR004276">
    <property type="entry name" value="GlycoTrans_28_N"/>
</dbReference>
<evidence type="ECO:0000259" key="3">
    <source>
        <dbReference type="Pfam" id="PF03033"/>
    </source>
</evidence>
<accession>A0A2M8L0Y5</accession>
<keyword evidence="1" id="KW-0328">Glycosyltransferase</keyword>
<dbReference type="CDD" id="cd03785">
    <property type="entry name" value="GT28_MurG"/>
    <property type="match status" value="1"/>
</dbReference>
<evidence type="ECO:0000313" key="5">
    <source>
        <dbReference type="Proteomes" id="UP000229766"/>
    </source>
</evidence>
<dbReference type="AlphaFoldDB" id="A0A2M8L0Y5"/>
<organism evidence="4 5">
    <name type="scientific">Candidatus Shapirobacteria bacterium CG10_big_fil_rev_8_21_14_0_10_36_6</name>
    <dbReference type="NCBI Taxonomy" id="1974886"/>
    <lineage>
        <taxon>Bacteria</taxon>
        <taxon>Candidatus Shapironibacteriota</taxon>
    </lineage>
</organism>
<dbReference type="Gene3D" id="3.40.50.2000">
    <property type="entry name" value="Glycogen Phosphorylase B"/>
    <property type="match status" value="1"/>
</dbReference>
<reference evidence="5" key="1">
    <citation type="submission" date="2017-09" db="EMBL/GenBank/DDBJ databases">
        <title>Depth-based differentiation of microbial function through sediment-hosted aquifers and enrichment of novel symbionts in the deep terrestrial subsurface.</title>
        <authorList>
            <person name="Probst A.J."/>
            <person name="Ladd B."/>
            <person name="Jarett J.K."/>
            <person name="Geller-Mcgrath D.E."/>
            <person name="Sieber C.M.K."/>
            <person name="Emerson J.B."/>
            <person name="Anantharaman K."/>
            <person name="Thomas B.C."/>
            <person name="Malmstrom R."/>
            <person name="Stieglmeier M."/>
            <person name="Klingl A."/>
            <person name="Woyke T."/>
            <person name="Ryan C.M."/>
            <person name="Banfield J.F."/>
        </authorList>
    </citation>
    <scope>NUCLEOTIDE SEQUENCE [LARGE SCALE GENOMIC DNA]</scope>
</reference>
<evidence type="ECO:0000313" key="4">
    <source>
        <dbReference type="EMBL" id="PJE66591.1"/>
    </source>
</evidence>